<name>C5L7S6_PERM5</name>
<dbReference type="Pfam" id="PF00078">
    <property type="entry name" value="RVT_1"/>
    <property type="match status" value="1"/>
</dbReference>
<dbReference type="InterPro" id="IPR036397">
    <property type="entry name" value="RNaseH_sf"/>
</dbReference>
<dbReference type="AlphaFoldDB" id="C5L7S6"/>
<feature type="non-terminal residue" evidence="2">
    <location>
        <position position="513"/>
    </location>
</feature>
<evidence type="ECO:0000259" key="1">
    <source>
        <dbReference type="PROSITE" id="PS50878"/>
    </source>
</evidence>
<dbReference type="InParanoid" id="C5L7S6"/>
<dbReference type="SUPFAM" id="SSF56672">
    <property type="entry name" value="DNA/RNA polymerases"/>
    <property type="match status" value="1"/>
</dbReference>
<feature type="domain" description="Reverse transcriptase" evidence="1">
    <location>
        <begin position="1"/>
        <end position="222"/>
    </location>
</feature>
<dbReference type="InterPro" id="IPR012337">
    <property type="entry name" value="RNaseH-like_sf"/>
</dbReference>
<dbReference type="OrthoDB" id="442848at2759"/>
<dbReference type="PROSITE" id="PS50878">
    <property type="entry name" value="RT_POL"/>
    <property type="match status" value="1"/>
</dbReference>
<dbReference type="EMBL" id="GG679899">
    <property type="protein sequence ID" value="EER07538.1"/>
    <property type="molecule type" value="Genomic_DNA"/>
</dbReference>
<dbReference type="InterPro" id="IPR000477">
    <property type="entry name" value="RT_dom"/>
</dbReference>
<gene>
    <name evidence="2" type="ORF">Pmar_PMAR020705</name>
</gene>
<evidence type="ECO:0000313" key="3">
    <source>
        <dbReference type="Proteomes" id="UP000007800"/>
    </source>
</evidence>
<dbReference type="InterPro" id="IPR043502">
    <property type="entry name" value="DNA/RNA_pol_sf"/>
</dbReference>
<dbReference type="SUPFAM" id="SSF53098">
    <property type="entry name" value="Ribonuclease H-like"/>
    <property type="match status" value="1"/>
</dbReference>
<organism evidence="3">
    <name type="scientific">Perkinsus marinus (strain ATCC 50983 / TXsc)</name>
    <dbReference type="NCBI Taxonomy" id="423536"/>
    <lineage>
        <taxon>Eukaryota</taxon>
        <taxon>Sar</taxon>
        <taxon>Alveolata</taxon>
        <taxon>Perkinsozoa</taxon>
        <taxon>Perkinsea</taxon>
        <taxon>Perkinsida</taxon>
        <taxon>Perkinsidae</taxon>
        <taxon>Perkinsus</taxon>
    </lineage>
</organism>
<proteinExistence type="predicted"/>
<keyword evidence="3" id="KW-1185">Reference proteome</keyword>
<feature type="non-terminal residue" evidence="2">
    <location>
        <position position="1"/>
    </location>
</feature>
<dbReference type="PANTHER" id="PTHR33332">
    <property type="entry name" value="REVERSE TRANSCRIPTASE DOMAIN-CONTAINING PROTEIN"/>
    <property type="match status" value="1"/>
</dbReference>
<dbReference type="RefSeq" id="XP_002775722.1">
    <property type="nucleotide sequence ID" value="XM_002775676.1"/>
</dbReference>
<dbReference type="OMA" id="WIQARIR"/>
<dbReference type="Gene3D" id="3.30.420.10">
    <property type="entry name" value="Ribonuclease H-like superfamily/Ribonuclease H"/>
    <property type="match status" value="1"/>
</dbReference>
<reference evidence="2 3" key="1">
    <citation type="submission" date="2008-07" db="EMBL/GenBank/DDBJ databases">
        <authorList>
            <person name="El-Sayed N."/>
            <person name="Caler E."/>
            <person name="Inman J."/>
            <person name="Amedeo P."/>
            <person name="Hass B."/>
            <person name="Wortman J."/>
        </authorList>
    </citation>
    <scope>NUCLEOTIDE SEQUENCE [LARGE SCALE GENOMIC DNA]</scope>
    <source>
        <strain evidence="3">ATCC 50983 / TXsc</strain>
    </source>
</reference>
<accession>C5L7S6</accession>
<dbReference type="GO" id="GO:0003676">
    <property type="term" value="F:nucleic acid binding"/>
    <property type="evidence" value="ECO:0007669"/>
    <property type="project" value="InterPro"/>
</dbReference>
<protein>
    <recommendedName>
        <fullName evidence="1">Reverse transcriptase domain-containing protein</fullName>
    </recommendedName>
</protein>
<sequence length="513" mass="56229">TTETETPDALGPPPDTYMTRPHRSTITAVQSIIRHQQQQPEEARTITVTFDVAAAFDRIGHAHIVAEITAITGISQWGDLVQSYLHGGDVHLDGLTTYRATGIPQGGVLSPVCFSASTWRVGRRITDLSGPFSIKVAIYADDFCVRIVALGVIGLSAGVRQSLGTLSAWSTEAELAIDREKTEALADSDATADLLKEELAGTDAQFISESIKRSIRWLGLVITASLSWRSHLDFAFGKALRCLSTVRRMLGKYWGISPSLALCAWRMHIAPTLLYAAELWGECSSFEWFRKRCSRLEATLFRSICGLSRSTSTVLAARCLAMVTEPLWIQARIRYATYHLHKVGHAEDRRVRAVLSKWGIDDCSRAEVPRSTGYSQTAGLTHGWHCELSSGVPPSLDDSAHFFFTDGSVTDKGNVSARTGSGVVRHVPGHRPEYEGRCYNTGPHANISQCEVVGLWAAVSWALELRAEGDPRKIIYLCCDSQAAIKSVANALRHNGPASTKLTQDVASLIHRW</sequence>
<dbReference type="GeneID" id="9041511"/>
<evidence type="ECO:0000313" key="2">
    <source>
        <dbReference type="EMBL" id="EER07538.1"/>
    </source>
</evidence>
<dbReference type="Proteomes" id="UP000007800">
    <property type="component" value="Unassembled WGS sequence"/>
</dbReference>